<proteinExistence type="predicted"/>
<reference evidence="1" key="1">
    <citation type="submission" date="2012-04" db="EMBL/GenBank/DDBJ databases">
        <title>The Genome Sequence of Loa loa.</title>
        <authorList>
            <consortium name="The Broad Institute Genome Sequencing Platform"/>
            <consortium name="Broad Institute Genome Sequencing Center for Infectious Disease"/>
            <person name="Nutman T.B."/>
            <person name="Fink D.L."/>
            <person name="Russ C."/>
            <person name="Young S."/>
            <person name="Zeng Q."/>
            <person name="Gargeya S."/>
            <person name="Alvarado L."/>
            <person name="Berlin A."/>
            <person name="Chapman S.B."/>
            <person name="Chen Z."/>
            <person name="Freedman E."/>
            <person name="Gellesch M."/>
            <person name="Goldberg J."/>
            <person name="Griggs A."/>
            <person name="Gujja S."/>
            <person name="Heilman E.R."/>
            <person name="Heiman D."/>
            <person name="Howarth C."/>
            <person name="Mehta T."/>
            <person name="Neiman D."/>
            <person name="Pearson M."/>
            <person name="Roberts A."/>
            <person name="Saif S."/>
            <person name="Shea T."/>
            <person name="Shenoy N."/>
            <person name="Sisk P."/>
            <person name="Stolte C."/>
            <person name="Sykes S."/>
            <person name="White J."/>
            <person name="Yandava C."/>
            <person name="Haas B."/>
            <person name="Henn M.R."/>
            <person name="Nusbaum C."/>
            <person name="Birren B."/>
        </authorList>
    </citation>
    <scope>NUCLEOTIDE SEQUENCE [LARGE SCALE GENOMIC DNA]</scope>
</reference>
<dbReference type="GeneID" id="9944691"/>
<accession>A0A1S0TW50</accession>
<evidence type="ECO:0000313" key="1">
    <source>
        <dbReference type="EMBL" id="EFO21216.1"/>
    </source>
</evidence>
<dbReference type="InParanoid" id="A0A1S0TW50"/>
<dbReference type="InterPro" id="IPR029058">
    <property type="entry name" value="AB_hydrolase_fold"/>
</dbReference>
<dbReference type="OrthoDB" id="19657at2759"/>
<dbReference type="CTD" id="9944691"/>
<gene>
    <name evidence="1" type="ORF">LOAG_07272</name>
</gene>
<name>A0A1S0TW50_LOALO</name>
<organism evidence="1">
    <name type="scientific">Loa loa</name>
    <name type="common">Eye worm</name>
    <name type="synonym">Filaria loa</name>
    <dbReference type="NCBI Taxonomy" id="7209"/>
    <lineage>
        <taxon>Eukaryota</taxon>
        <taxon>Metazoa</taxon>
        <taxon>Ecdysozoa</taxon>
        <taxon>Nematoda</taxon>
        <taxon>Chromadorea</taxon>
        <taxon>Rhabditida</taxon>
        <taxon>Spirurina</taxon>
        <taxon>Spiruromorpha</taxon>
        <taxon>Filarioidea</taxon>
        <taxon>Onchocercidae</taxon>
        <taxon>Loa</taxon>
    </lineage>
</organism>
<dbReference type="SUPFAM" id="SSF53474">
    <property type="entry name" value="alpha/beta-Hydrolases"/>
    <property type="match status" value="1"/>
</dbReference>
<protein>
    <submittedName>
        <fullName evidence="1">Uncharacterized protein</fullName>
    </submittedName>
</protein>
<dbReference type="KEGG" id="loa:LOAG_07272"/>
<dbReference type="RefSeq" id="XP_003142853.1">
    <property type="nucleotide sequence ID" value="XM_003142805.1"/>
</dbReference>
<dbReference type="AlphaFoldDB" id="A0A1S0TW50"/>
<dbReference type="EMBL" id="JH712203">
    <property type="protein sequence ID" value="EFO21216.1"/>
    <property type="molecule type" value="Genomic_DNA"/>
</dbReference>
<sequence length="156" mass="17948">MLNDTENEEIKEDGNVELIIEIDEKKIDYCRYDVVNVIYYLSVADSNNYTIICINLLSYGKSRSLDRQHEVNRCMRNVSFCVELMQGEDPRTAIHIARQGKQLVNGVILLAIAAFIDLRGTRVFRGVTLIKTLNFSEIGNKLVGRLDWHLPIKMRT</sequence>